<dbReference type="OrthoDB" id="445936at2759"/>
<organism evidence="1 2">
    <name type="scientific">Polarella glacialis</name>
    <name type="common">Dinoflagellate</name>
    <dbReference type="NCBI Taxonomy" id="89957"/>
    <lineage>
        <taxon>Eukaryota</taxon>
        <taxon>Sar</taxon>
        <taxon>Alveolata</taxon>
        <taxon>Dinophyceae</taxon>
        <taxon>Suessiales</taxon>
        <taxon>Suessiaceae</taxon>
        <taxon>Polarella</taxon>
    </lineage>
</organism>
<accession>A0A813DP98</accession>
<dbReference type="Proteomes" id="UP000654075">
    <property type="component" value="Unassembled WGS sequence"/>
</dbReference>
<evidence type="ECO:0000313" key="2">
    <source>
        <dbReference type="Proteomes" id="UP000654075"/>
    </source>
</evidence>
<dbReference type="InterPro" id="IPR036085">
    <property type="entry name" value="PAZ_dom_sf"/>
</dbReference>
<keyword evidence="2" id="KW-1185">Reference proteome</keyword>
<dbReference type="AlphaFoldDB" id="A0A813DP98"/>
<dbReference type="EMBL" id="CAJNNV010002876">
    <property type="protein sequence ID" value="CAE8588006.1"/>
    <property type="molecule type" value="Genomic_DNA"/>
</dbReference>
<feature type="non-terminal residue" evidence="1">
    <location>
        <position position="1"/>
    </location>
</feature>
<gene>
    <name evidence="1" type="ORF">PGLA1383_LOCUS6826</name>
</gene>
<reference evidence="1" key="1">
    <citation type="submission" date="2021-02" db="EMBL/GenBank/DDBJ databases">
        <authorList>
            <person name="Dougan E. K."/>
            <person name="Rhodes N."/>
            <person name="Thang M."/>
            <person name="Chan C."/>
        </authorList>
    </citation>
    <scope>NUCLEOTIDE SEQUENCE</scope>
</reference>
<evidence type="ECO:0000313" key="1">
    <source>
        <dbReference type="EMBL" id="CAE8588006.1"/>
    </source>
</evidence>
<name>A0A813DP98_POLGL</name>
<protein>
    <submittedName>
        <fullName evidence="1">Uncharacterized protein</fullName>
    </submittedName>
</protein>
<feature type="non-terminal residue" evidence="1">
    <location>
        <position position="217"/>
    </location>
</feature>
<proteinExistence type="predicted"/>
<comment type="caution">
    <text evidence="1">The sequence shown here is derived from an EMBL/GenBank/DDBJ whole genome shotgun (WGS) entry which is preliminary data.</text>
</comment>
<dbReference type="SUPFAM" id="SSF101690">
    <property type="entry name" value="PAZ domain"/>
    <property type="match status" value="1"/>
</dbReference>
<sequence length="217" mass="24347">FRDRWVEPTERSLSPTSLVPGTKGKKCKLITNCFRMVWSPKASINHYHYKLSRPDVSPEEERQILQQVWKRLEEKLGVFVVRCPGHIFSPTELAEDVVLSTSGGAGGIAPCDVSVMFCAKFSADQVNQGMMDEASVVAQHLVKKMAEPMRHQKVGRRYFNNCALEGKAQLTIISGFYVALNSLNKAGPMMQIDVMHRALHKRSIIESLQSSLECDPL</sequence>